<dbReference type="GO" id="GO:0016513">
    <property type="term" value="C:core-binding factor complex"/>
    <property type="evidence" value="ECO:0007669"/>
    <property type="project" value="TreeGrafter"/>
</dbReference>
<dbReference type="InterPro" id="IPR036552">
    <property type="entry name" value="CBF_bsu_sf"/>
</dbReference>
<evidence type="ECO:0000256" key="3">
    <source>
        <dbReference type="ARBA" id="ARBA00025734"/>
    </source>
</evidence>
<dbReference type="GO" id="GO:0006357">
    <property type="term" value="P:regulation of transcription by RNA polymerase II"/>
    <property type="evidence" value="ECO:0007669"/>
    <property type="project" value="TreeGrafter"/>
</dbReference>
<dbReference type="PANTHER" id="PTHR10276">
    <property type="entry name" value="CORE-BINDING FACTOR, BETA SUBUNIT"/>
    <property type="match status" value="1"/>
</dbReference>
<dbReference type="Pfam" id="PF02312">
    <property type="entry name" value="CBF_beta"/>
    <property type="match status" value="1"/>
</dbReference>
<comment type="subcellular location">
    <subcellularLocation>
        <location evidence="1">Nucleus</location>
    </subcellularLocation>
</comment>
<evidence type="ECO:0000313" key="5">
    <source>
        <dbReference type="Proteomes" id="UP000594262"/>
    </source>
</evidence>
<accession>A0A7M5WKA5</accession>
<evidence type="ECO:0000313" key="4">
    <source>
        <dbReference type="EnsemblMetazoa" id="CLYHEMP006959.1"/>
    </source>
</evidence>
<dbReference type="GO" id="GO:0043565">
    <property type="term" value="F:sequence-specific DNA binding"/>
    <property type="evidence" value="ECO:0007669"/>
    <property type="project" value="TreeGrafter"/>
</dbReference>
<name>A0A7M5WKA5_9CNID</name>
<dbReference type="Gene3D" id="2.40.250.10">
    <property type="entry name" value="Core binding factor, beta subunit"/>
    <property type="match status" value="1"/>
</dbReference>
<protein>
    <submittedName>
        <fullName evidence="4">Uncharacterized protein</fullName>
    </submittedName>
</protein>
<evidence type="ECO:0000256" key="1">
    <source>
        <dbReference type="ARBA" id="ARBA00004123"/>
    </source>
</evidence>
<evidence type="ECO:0000256" key="2">
    <source>
        <dbReference type="ARBA" id="ARBA00023242"/>
    </source>
</evidence>
<dbReference type="GeneID" id="136812292"/>
<dbReference type="OrthoDB" id="10026505at2759"/>
<dbReference type="EnsemblMetazoa" id="CLYHEMT006959.1">
    <property type="protein sequence ID" value="CLYHEMP006959.1"/>
    <property type="gene ID" value="CLYHEMG006959"/>
</dbReference>
<dbReference type="Proteomes" id="UP000594262">
    <property type="component" value="Unplaced"/>
</dbReference>
<keyword evidence="5" id="KW-1185">Reference proteome</keyword>
<organism evidence="4 5">
    <name type="scientific">Clytia hemisphaerica</name>
    <dbReference type="NCBI Taxonomy" id="252671"/>
    <lineage>
        <taxon>Eukaryota</taxon>
        <taxon>Metazoa</taxon>
        <taxon>Cnidaria</taxon>
        <taxon>Hydrozoa</taxon>
        <taxon>Hydroidolina</taxon>
        <taxon>Leptothecata</taxon>
        <taxon>Obeliida</taxon>
        <taxon>Clytiidae</taxon>
        <taxon>Clytia</taxon>
    </lineage>
</organism>
<dbReference type="GO" id="GO:0003713">
    <property type="term" value="F:transcription coactivator activity"/>
    <property type="evidence" value="ECO:0007669"/>
    <property type="project" value="InterPro"/>
</dbReference>
<dbReference type="RefSeq" id="XP_066924887.1">
    <property type="nucleotide sequence ID" value="XM_067068786.1"/>
</dbReference>
<keyword evidence="2" id="KW-0539">Nucleus</keyword>
<reference evidence="4" key="1">
    <citation type="submission" date="2021-01" db="UniProtKB">
        <authorList>
            <consortium name="EnsemblMetazoa"/>
        </authorList>
    </citation>
    <scope>IDENTIFICATION</scope>
</reference>
<dbReference type="PANTHER" id="PTHR10276:SF3">
    <property type="entry name" value="CORE-BINDING FACTOR SUBUNIT BETA"/>
    <property type="match status" value="1"/>
</dbReference>
<dbReference type="SUPFAM" id="SSF50723">
    <property type="entry name" value="Core binding factor beta, CBF"/>
    <property type="match status" value="1"/>
</dbReference>
<comment type="similarity">
    <text evidence="3">Belongs to the CBF-beta family.</text>
</comment>
<proteinExistence type="inferred from homology"/>
<sequence>MTRVVPDQKSKFESDELFRKLARESEVRYTGYRDRTHEERIVRFQTECREGRCPVAFTSSGTNLVLYLGPQHYKDKKEQPPREFVDFDKDPGKVHLKSTFVMNGVCVIFKGMMDLQRLDGTAYLELDNIQSKIEDKIMRDTIEQSRLRLQEFEERQRRVKQEPMENPDVVDYRSWQLSSAEAQYANPEYNPNMVFN</sequence>
<dbReference type="FunFam" id="2.40.250.10:FF:000001">
    <property type="entry name" value="Core-binding factor subunit beta"/>
    <property type="match status" value="1"/>
</dbReference>
<dbReference type="InterPro" id="IPR003417">
    <property type="entry name" value="CBF_beta"/>
</dbReference>
<dbReference type="AlphaFoldDB" id="A0A7M5WKA5"/>